<evidence type="ECO:0000313" key="4">
    <source>
        <dbReference type="Proteomes" id="UP001162640"/>
    </source>
</evidence>
<dbReference type="PANTHER" id="PTHR44177:SF1">
    <property type="entry name" value="TETRATRICOPEPTIDE REPEAT PROTEIN 8"/>
    <property type="match status" value="1"/>
</dbReference>
<dbReference type="InterPro" id="IPR011990">
    <property type="entry name" value="TPR-like_helical_dom_sf"/>
</dbReference>
<evidence type="ECO:0000256" key="2">
    <source>
        <dbReference type="SAM" id="MobiDB-lite"/>
    </source>
</evidence>
<evidence type="ECO:0008006" key="5">
    <source>
        <dbReference type="Google" id="ProtNLM"/>
    </source>
</evidence>
<feature type="repeat" description="TPR" evidence="1">
    <location>
        <begin position="387"/>
        <end position="420"/>
    </location>
</feature>
<dbReference type="Gene3D" id="1.25.40.10">
    <property type="entry name" value="Tetratricopeptide repeat domain"/>
    <property type="match status" value="1"/>
</dbReference>
<name>A0A9W7AXI3_9STRA</name>
<protein>
    <recommendedName>
        <fullName evidence="5">Tetratricopeptide repeat protein 8</fullName>
    </recommendedName>
</protein>
<sequence length="506" mass="56361">MPSQIDPTWLALSRLRRRRFTECIDGCTSILQTSPYDKAVWSLKTLALSAEAYTDETEMEEEGVGELLLDDNAVASMPRPGTSLSAPRINTSDQGIRPMSSSGRPNTGFSRPGSSSTRPISGMTVDAAFRGSKPGTSRPMTTLGREVRLGTASMNSGSGKFIEIDKLNLRKYASRPALAIALIDYLLFVEVNPRKGLELCSEATQRANYKSWFWKRKLGQCYYKLGLYRDAEKQLRSSLKETPMIMTYFDLVKVYLKLDIPNTALSLLLSAGEQFPMEPRILLGIARIYDMLGDVENSSAAYKKGEARILQIDASSIEAISCLASNSFYTDNPEISLRYYRRLLQMGLSSTELWSNLGLSCFHSSQFDMALSCFSRALQLSNETNEGDVWYNIGLTGVSIGDLALAYQAFKVAVSIDKNCAEAYANLGVLDLRKNDWESAQAMFEQAKSLAPFLFEPLYNLALLQWKRGNLEGAYENVKQSLIIYPDHEESLALEKELMGSLMGLR</sequence>
<evidence type="ECO:0000313" key="3">
    <source>
        <dbReference type="EMBL" id="GMH80127.1"/>
    </source>
</evidence>
<reference evidence="4" key="1">
    <citation type="journal article" date="2023" name="Commun. Biol.">
        <title>Genome analysis of Parmales, the sister group of diatoms, reveals the evolutionary specialization of diatoms from phago-mixotrophs to photoautotrophs.</title>
        <authorList>
            <person name="Ban H."/>
            <person name="Sato S."/>
            <person name="Yoshikawa S."/>
            <person name="Yamada K."/>
            <person name="Nakamura Y."/>
            <person name="Ichinomiya M."/>
            <person name="Sato N."/>
            <person name="Blanc-Mathieu R."/>
            <person name="Endo H."/>
            <person name="Kuwata A."/>
            <person name="Ogata H."/>
        </authorList>
    </citation>
    <scope>NUCLEOTIDE SEQUENCE [LARGE SCALE GENOMIC DNA]</scope>
</reference>
<proteinExistence type="predicted"/>
<dbReference type="SUPFAM" id="SSF48452">
    <property type="entry name" value="TPR-like"/>
    <property type="match status" value="1"/>
</dbReference>
<dbReference type="SMART" id="SM00028">
    <property type="entry name" value="TPR"/>
    <property type="match status" value="6"/>
</dbReference>
<keyword evidence="1" id="KW-0802">TPR repeat</keyword>
<dbReference type="GO" id="GO:0097730">
    <property type="term" value="C:non-motile cilium"/>
    <property type="evidence" value="ECO:0007669"/>
    <property type="project" value="TreeGrafter"/>
</dbReference>
<dbReference type="PROSITE" id="PS50005">
    <property type="entry name" value="TPR"/>
    <property type="match status" value="3"/>
</dbReference>
<feature type="repeat" description="TPR" evidence="1">
    <location>
        <begin position="421"/>
        <end position="454"/>
    </location>
</feature>
<evidence type="ECO:0000256" key="1">
    <source>
        <dbReference type="PROSITE-ProRule" id="PRU00339"/>
    </source>
</evidence>
<gene>
    <name evidence="3" type="ORF">TL16_g08414</name>
</gene>
<dbReference type="Pfam" id="PF13181">
    <property type="entry name" value="TPR_8"/>
    <property type="match status" value="2"/>
</dbReference>
<dbReference type="InterPro" id="IPR028796">
    <property type="entry name" value="BBS8"/>
</dbReference>
<feature type="repeat" description="TPR" evidence="1">
    <location>
        <begin position="351"/>
        <end position="384"/>
    </location>
</feature>
<feature type="compositionally biased region" description="Polar residues" evidence="2">
    <location>
        <begin position="82"/>
        <end position="119"/>
    </location>
</feature>
<dbReference type="GO" id="GO:0036064">
    <property type="term" value="C:ciliary basal body"/>
    <property type="evidence" value="ECO:0007669"/>
    <property type="project" value="TreeGrafter"/>
</dbReference>
<dbReference type="CDD" id="cd21341">
    <property type="entry name" value="TTC8_N"/>
    <property type="match status" value="1"/>
</dbReference>
<dbReference type="InterPro" id="IPR019734">
    <property type="entry name" value="TPR_rpt"/>
</dbReference>
<dbReference type="GO" id="GO:0034464">
    <property type="term" value="C:BBSome"/>
    <property type="evidence" value="ECO:0007669"/>
    <property type="project" value="InterPro"/>
</dbReference>
<dbReference type="EMBL" id="BLQM01000277">
    <property type="protein sequence ID" value="GMH80127.1"/>
    <property type="molecule type" value="Genomic_DNA"/>
</dbReference>
<accession>A0A9W7AXI3</accession>
<feature type="region of interest" description="Disordered" evidence="2">
    <location>
        <begin position="78"/>
        <end position="121"/>
    </location>
</feature>
<organism evidence="3 4">
    <name type="scientific">Triparma laevis f. inornata</name>
    <dbReference type="NCBI Taxonomy" id="1714386"/>
    <lineage>
        <taxon>Eukaryota</taxon>
        <taxon>Sar</taxon>
        <taxon>Stramenopiles</taxon>
        <taxon>Ochrophyta</taxon>
        <taxon>Bolidophyceae</taxon>
        <taxon>Parmales</taxon>
        <taxon>Triparmaceae</taxon>
        <taxon>Triparma</taxon>
    </lineage>
</organism>
<comment type="caution">
    <text evidence="3">The sequence shown here is derived from an EMBL/GenBank/DDBJ whole genome shotgun (WGS) entry which is preliminary data.</text>
</comment>
<dbReference type="AlphaFoldDB" id="A0A9W7AXI3"/>
<dbReference type="PANTHER" id="PTHR44177">
    <property type="entry name" value="TETRATRICOPEPTIDE REPEAT PROTEIN 8"/>
    <property type="match status" value="1"/>
</dbReference>
<dbReference type="Proteomes" id="UP001162640">
    <property type="component" value="Unassembled WGS sequence"/>
</dbReference>
<dbReference type="GO" id="GO:1905515">
    <property type="term" value="P:non-motile cilium assembly"/>
    <property type="evidence" value="ECO:0007669"/>
    <property type="project" value="InterPro"/>
</dbReference>